<organism evidence="9 10">
    <name type="scientific">Racocetra fulgida</name>
    <dbReference type="NCBI Taxonomy" id="60492"/>
    <lineage>
        <taxon>Eukaryota</taxon>
        <taxon>Fungi</taxon>
        <taxon>Fungi incertae sedis</taxon>
        <taxon>Mucoromycota</taxon>
        <taxon>Glomeromycotina</taxon>
        <taxon>Glomeromycetes</taxon>
        <taxon>Diversisporales</taxon>
        <taxon>Gigasporaceae</taxon>
        <taxon>Racocetra</taxon>
    </lineage>
</organism>
<gene>
    <name evidence="9" type="ORF">RFULGI_LOCUS12149</name>
</gene>
<feature type="domain" description="Hexokinase C-terminal" evidence="8">
    <location>
        <begin position="246"/>
        <end position="301"/>
    </location>
</feature>
<dbReference type="Proteomes" id="UP000789396">
    <property type="component" value="Unassembled WGS sequence"/>
</dbReference>
<evidence type="ECO:0000256" key="6">
    <source>
        <dbReference type="RuleBase" id="RU362007"/>
    </source>
</evidence>
<dbReference type="CDD" id="cd24000">
    <property type="entry name" value="ASKHA_NBD_HK"/>
    <property type="match status" value="1"/>
</dbReference>
<keyword evidence="10" id="KW-1185">Reference proteome</keyword>
<dbReference type="InterPro" id="IPR022673">
    <property type="entry name" value="Hexokinase_C"/>
</dbReference>
<keyword evidence="5 6" id="KW-0067">ATP-binding</keyword>
<dbReference type="GO" id="GO:0008865">
    <property type="term" value="F:fructokinase activity"/>
    <property type="evidence" value="ECO:0007669"/>
    <property type="project" value="TreeGrafter"/>
</dbReference>
<dbReference type="EC" id="2.7.1.-" evidence="6"/>
<evidence type="ECO:0000256" key="5">
    <source>
        <dbReference type="ARBA" id="ARBA00022840"/>
    </source>
</evidence>
<dbReference type="OrthoDB" id="419537at2759"/>
<proteinExistence type="inferred from homology"/>
<dbReference type="GO" id="GO:0006096">
    <property type="term" value="P:glycolytic process"/>
    <property type="evidence" value="ECO:0007669"/>
    <property type="project" value="UniProtKB-KW"/>
</dbReference>
<reference evidence="9" key="1">
    <citation type="submission" date="2021-06" db="EMBL/GenBank/DDBJ databases">
        <authorList>
            <person name="Kallberg Y."/>
            <person name="Tangrot J."/>
            <person name="Rosling A."/>
        </authorList>
    </citation>
    <scope>NUCLEOTIDE SEQUENCE</scope>
    <source>
        <strain evidence="9">IN212</strain>
    </source>
</reference>
<dbReference type="InterPro" id="IPR022672">
    <property type="entry name" value="Hexokinase_N"/>
</dbReference>
<dbReference type="Pfam" id="PF03727">
    <property type="entry name" value="Hexokinase_2"/>
    <property type="match status" value="2"/>
</dbReference>
<evidence type="ECO:0000313" key="10">
    <source>
        <dbReference type="Proteomes" id="UP000789396"/>
    </source>
</evidence>
<dbReference type="Gene3D" id="3.30.420.40">
    <property type="match status" value="1"/>
</dbReference>
<accession>A0A9N9ICL1</accession>
<dbReference type="PANTHER" id="PTHR19443:SF24">
    <property type="entry name" value="PHOSPHOTRANSFERASE"/>
    <property type="match status" value="1"/>
</dbReference>
<evidence type="ECO:0000256" key="3">
    <source>
        <dbReference type="ARBA" id="ARBA00022741"/>
    </source>
</evidence>
<dbReference type="InterPro" id="IPR001312">
    <property type="entry name" value="Hexokinase"/>
</dbReference>
<evidence type="ECO:0000256" key="4">
    <source>
        <dbReference type="ARBA" id="ARBA00022777"/>
    </source>
</evidence>
<dbReference type="EMBL" id="CAJVPZ010028371">
    <property type="protein sequence ID" value="CAG8731202.1"/>
    <property type="molecule type" value="Genomic_DNA"/>
</dbReference>
<dbReference type="GO" id="GO:0006006">
    <property type="term" value="P:glucose metabolic process"/>
    <property type="evidence" value="ECO:0007669"/>
    <property type="project" value="TreeGrafter"/>
</dbReference>
<dbReference type="GO" id="GO:0005536">
    <property type="term" value="F:D-glucose binding"/>
    <property type="evidence" value="ECO:0007669"/>
    <property type="project" value="InterPro"/>
</dbReference>
<dbReference type="AlphaFoldDB" id="A0A9N9ICL1"/>
<name>A0A9N9ICL1_9GLOM</name>
<dbReference type="GO" id="GO:0004340">
    <property type="term" value="F:glucokinase activity"/>
    <property type="evidence" value="ECO:0007669"/>
    <property type="project" value="TreeGrafter"/>
</dbReference>
<dbReference type="Pfam" id="PF00349">
    <property type="entry name" value="Hexokinase_1"/>
    <property type="match status" value="2"/>
</dbReference>
<dbReference type="GO" id="GO:0005739">
    <property type="term" value="C:mitochondrion"/>
    <property type="evidence" value="ECO:0007669"/>
    <property type="project" value="TreeGrafter"/>
</dbReference>
<evidence type="ECO:0000259" key="7">
    <source>
        <dbReference type="Pfam" id="PF00349"/>
    </source>
</evidence>
<dbReference type="PROSITE" id="PS51748">
    <property type="entry name" value="HEXOKINASE_2"/>
    <property type="match status" value="1"/>
</dbReference>
<feature type="domain" description="Hexokinase C-terminal" evidence="8">
    <location>
        <begin position="181"/>
        <end position="239"/>
    </location>
</feature>
<dbReference type="InterPro" id="IPR043129">
    <property type="entry name" value="ATPase_NBD"/>
</dbReference>
<keyword evidence="6" id="KW-0324">Glycolysis</keyword>
<dbReference type="GO" id="GO:0005524">
    <property type="term" value="F:ATP binding"/>
    <property type="evidence" value="ECO:0007669"/>
    <property type="project" value="UniProtKB-UniRule"/>
</dbReference>
<keyword evidence="4 6" id="KW-0418">Kinase</keyword>
<dbReference type="PANTHER" id="PTHR19443">
    <property type="entry name" value="HEXOKINASE"/>
    <property type="match status" value="1"/>
</dbReference>
<feature type="domain" description="Hexokinase N-terminal" evidence="7">
    <location>
        <begin position="130"/>
        <end position="174"/>
    </location>
</feature>
<keyword evidence="2 6" id="KW-0808">Transferase</keyword>
<dbReference type="GO" id="GO:0001678">
    <property type="term" value="P:intracellular glucose homeostasis"/>
    <property type="evidence" value="ECO:0007669"/>
    <property type="project" value="InterPro"/>
</dbReference>
<sequence>MDESAPTLAELEKQMVLDRDKIQSIIDGFIVAYHNGLTKDHSTMIPSYVSRLPTGAETGTYLSLDLGGTNLRVAAVTLLGEGKADVEQKQFVIPAELKIGPVENLLDWVATGVKELLDFLGIQVDSISEKGLFMGIEGQNIVDLLHAAFKRKGMNIHIAAIVNDCVGTFVANAYKDQNTIVSIILGTGTNASCICQTSSISKCKFPKDSPEYMIVNTEWSLMGMDFLPRTKYDKILDLQNFPAVEREIRVAVDGSLYHRFHKYSGWMNKTLRDIQRIKEDKRTKIIPIEDGGCIGAAITAM</sequence>
<comment type="similarity">
    <text evidence="1 6">Belongs to the hexokinase family.</text>
</comment>
<protein>
    <recommendedName>
        <fullName evidence="6">Phosphotransferase</fullName>
        <ecNumber evidence="6">2.7.1.-</ecNumber>
    </recommendedName>
</protein>
<dbReference type="GO" id="GO:0005829">
    <property type="term" value="C:cytosol"/>
    <property type="evidence" value="ECO:0007669"/>
    <property type="project" value="TreeGrafter"/>
</dbReference>
<evidence type="ECO:0000256" key="1">
    <source>
        <dbReference type="ARBA" id="ARBA00009225"/>
    </source>
</evidence>
<evidence type="ECO:0000256" key="2">
    <source>
        <dbReference type="ARBA" id="ARBA00022679"/>
    </source>
</evidence>
<dbReference type="SUPFAM" id="SSF53067">
    <property type="entry name" value="Actin-like ATPase domain"/>
    <property type="match status" value="2"/>
</dbReference>
<evidence type="ECO:0000259" key="8">
    <source>
        <dbReference type="Pfam" id="PF03727"/>
    </source>
</evidence>
<feature type="non-terminal residue" evidence="9">
    <location>
        <position position="301"/>
    </location>
</feature>
<evidence type="ECO:0000313" key="9">
    <source>
        <dbReference type="EMBL" id="CAG8731202.1"/>
    </source>
</evidence>
<comment type="caution">
    <text evidence="9">The sequence shown here is derived from an EMBL/GenBank/DDBJ whole genome shotgun (WGS) entry which is preliminary data.</text>
</comment>
<dbReference type="Gene3D" id="1.10.287.1250">
    <property type="match status" value="1"/>
</dbReference>
<feature type="domain" description="Hexokinase N-terminal" evidence="7">
    <location>
        <begin position="8"/>
        <end position="119"/>
    </location>
</feature>
<dbReference type="Gene3D" id="3.40.367.20">
    <property type="match status" value="2"/>
</dbReference>
<keyword evidence="3 6" id="KW-0547">Nucleotide-binding</keyword>